<evidence type="ECO:0000313" key="1">
    <source>
        <dbReference type="EMBL" id="OAY29235.1"/>
    </source>
</evidence>
<sequence>MRTTILSHNPSADPCQELMVRKALAFLCNRTGPSLFLKECGCLLVSCMDSSSLNNFSPTISFLGCI</sequence>
<organism evidence="1">
    <name type="scientific">Manihot esculenta</name>
    <name type="common">Cassava</name>
    <name type="synonym">Jatropha manihot</name>
    <dbReference type="NCBI Taxonomy" id="3983"/>
    <lineage>
        <taxon>Eukaryota</taxon>
        <taxon>Viridiplantae</taxon>
        <taxon>Streptophyta</taxon>
        <taxon>Embryophyta</taxon>
        <taxon>Tracheophyta</taxon>
        <taxon>Spermatophyta</taxon>
        <taxon>Magnoliopsida</taxon>
        <taxon>eudicotyledons</taxon>
        <taxon>Gunneridae</taxon>
        <taxon>Pentapetalae</taxon>
        <taxon>rosids</taxon>
        <taxon>fabids</taxon>
        <taxon>Malpighiales</taxon>
        <taxon>Euphorbiaceae</taxon>
        <taxon>Crotonoideae</taxon>
        <taxon>Manihoteae</taxon>
        <taxon>Manihot</taxon>
    </lineage>
</organism>
<name>A0A2C9UFQ5_MANES</name>
<dbReference type="AlphaFoldDB" id="A0A2C9UFQ5"/>
<protein>
    <submittedName>
        <fullName evidence="1">Uncharacterized protein</fullName>
    </submittedName>
</protein>
<accession>A0A2C9UFQ5</accession>
<gene>
    <name evidence="1" type="ORF">MANES_15G128600</name>
</gene>
<dbReference type="EMBL" id="CM004401">
    <property type="protein sequence ID" value="OAY29235.1"/>
    <property type="molecule type" value="Genomic_DNA"/>
</dbReference>
<reference evidence="1" key="1">
    <citation type="submission" date="2016-02" db="EMBL/GenBank/DDBJ databases">
        <title>WGS assembly of Manihot esculenta.</title>
        <authorList>
            <person name="Bredeson J.V."/>
            <person name="Prochnik S.E."/>
            <person name="Lyons J.B."/>
            <person name="Schmutz J."/>
            <person name="Grimwood J."/>
            <person name="Vrebalov J."/>
            <person name="Bart R.S."/>
            <person name="Amuge T."/>
            <person name="Ferguson M.E."/>
            <person name="Green R."/>
            <person name="Putnam N."/>
            <person name="Stites J."/>
            <person name="Rounsley S."/>
            <person name="Rokhsar D.S."/>
        </authorList>
    </citation>
    <scope>NUCLEOTIDE SEQUENCE [LARGE SCALE GENOMIC DNA]</scope>
    <source>
        <tissue evidence="1">Leaf</tissue>
    </source>
</reference>
<proteinExistence type="predicted"/>